<keyword evidence="10" id="KW-1185">Reference proteome</keyword>
<organism evidence="9 10">
    <name type="scientific">Chenopodium quinoa</name>
    <name type="common">Quinoa</name>
    <dbReference type="NCBI Taxonomy" id="63459"/>
    <lineage>
        <taxon>Eukaryota</taxon>
        <taxon>Viridiplantae</taxon>
        <taxon>Streptophyta</taxon>
        <taxon>Embryophyta</taxon>
        <taxon>Tracheophyta</taxon>
        <taxon>Spermatophyta</taxon>
        <taxon>Magnoliopsida</taxon>
        <taxon>eudicotyledons</taxon>
        <taxon>Gunneridae</taxon>
        <taxon>Pentapetalae</taxon>
        <taxon>Caryophyllales</taxon>
        <taxon>Chenopodiaceae</taxon>
        <taxon>Chenopodioideae</taxon>
        <taxon>Atripliceae</taxon>
        <taxon>Chenopodium</taxon>
    </lineage>
</organism>
<evidence type="ECO:0000259" key="8">
    <source>
        <dbReference type="PROSITE" id="PS51032"/>
    </source>
</evidence>
<keyword evidence="3" id="KW-0805">Transcription regulation</keyword>
<sequence>MDPQFKHHHYYFTTTYTNSFDDTPEKPLEPAKKAPRPRPRLRPRDTESKERRWLGTYDTAEEAACAYDSAARAMHGSKARTNFTYSTTSPHLDHGIMYPPPLPPFFSNPSNNKKKSQPSTKSKTTTSNSNPGHPNPTFVEWLNSTQTQTQNHHNMINGCDEGMMVGFTEFPVAASQRNKKKVNYCNKFSELFPSSSPHSDIILLPSNSSSSTVYNNHDDQNHANDEINGGGGTMELFPSEPSDSSSGLLEEIIEKYFPKRTPSNLIGSMMPGGSGGNYQMVEVPQYEYNEQEHHHCHVGGTFQYNELYNMFATPRGAKCLGH</sequence>
<feature type="compositionally biased region" description="Basic and acidic residues" evidence="7">
    <location>
        <begin position="23"/>
        <end position="32"/>
    </location>
</feature>
<dbReference type="GO" id="GO:0003677">
    <property type="term" value="F:DNA binding"/>
    <property type="evidence" value="ECO:0007669"/>
    <property type="project" value="UniProtKB-KW"/>
</dbReference>
<dbReference type="Gene3D" id="3.30.730.10">
    <property type="entry name" value="AP2/ERF domain"/>
    <property type="match status" value="1"/>
</dbReference>
<evidence type="ECO:0000256" key="5">
    <source>
        <dbReference type="ARBA" id="ARBA00023163"/>
    </source>
</evidence>
<dbReference type="GO" id="GO:0005634">
    <property type="term" value="C:nucleus"/>
    <property type="evidence" value="ECO:0007669"/>
    <property type="project" value="UniProtKB-SubCell"/>
</dbReference>
<dbReference type="InterPro" id="IPR036955">
    <property type="entry name" value="AP2/ERF_dom_sf"/>
</dbReference>
<evidence type="ECO:0000256" key="4">
    <source>
        <dbReference type="ARBA" id="ARBA00023125"/>
    </source>
</evidence>
<feature type="region of interest" description="Disordered" evidence="7">
    <location>
        <begin position="94"/>
        <end position="139"/>
    </location>
</feature>
<accession>A0A803L0S8</accession>
<evidence type="ECO:0000256" key="6">
    <source>
        <dbReference type="ARBA" id="ARBA00023242"/>
    </source>
</evidence>
<dbReference type="PANTHER" id="PTHR31677:SF146">
    <property type="entry name" value="ETHYLENE-RESPONSIVE TRANSCRIPTION FACTOR ESR2"/>
    <property type="match status" value="1"/>
</dbReference>
<dbReference type="SMART" id="SM00380">
    <property type="entry name" value="AP2"/>
    <property type="match status" value="1"/>
</dbReference>
<dbReference type="AlphaFoldDB" id="A0A803L0S8"/>
<keyword evidence="2" id="KW-0936">Ethylene signaling pathway</keyword>
<evidence type="ECO:0000256" key="2">
    <source>
        <dbReference type="ARBA" id="ARBA00022745"/>
    </source>
</evidence>
<dbReference type="Gramene" id="AUR62005466-RA">
    <property type="protein sequence ID" value="AUR62005466-RA:cds"/>
    <property type="gene ID" value="AUR62005466"/>
</dbReference>
<feature type="compositionally biased region" description="Basic and acidic residues" evidence="7">
    <location>
        <begin position="42"/>
        <end position="53"/>
    </location>
</feature>
<dbReference type="PROSITE" id="PS51032">
    <property type="entry name" value="AP2_ERF"/>
    <property type="match status" value="1"/>
</dbReference>
<name>A0A803L0S8_CHEQI</name>
<keyword evidence="6" id="KW-0539">Nucleus</keyword>
<dbReference type="GO" id="GO:0009873">
    <property type="term" value="P:ethylene-activated signaling pathway"/>
    <property type="evidence" value="ECO:0007669"/>
    <property type="project" value="UniProtKB-KW"/>
</dbReference>
<dbReference type="PANTHER" id="PTHR31677">
    <property type="entry name" value="AP2 DOMAIN CLASS TRANSCRIPTION FACTOR"/>
    <property type="match status" value="1"/>
</dbReference>
<dbReference type="InterPro" id="IPR016177">
    <property type="entry name" value="DNA-bd_dom_sf"/>
</dbReference>
<dbReference type="SUPFAM" id="SSF54171">
    <property type="entry name" value="DNA-binding domain"/>
    <property type="match status" value="1"/>
</dbReference>
<dbReference type="CDD" id="cd00018">
    <property type="entry name" value="AP2"/>
    <property type="match status" value="1"/>
</dbReference>
<feature type="region of interest" description="Disordered" evidence="7">
    <location>
        <begin position="18"/>
        <end position="55"/>
    </location>
</feature>
<dbReference type="Proteomes" id="UP000596660">
    <property type="component" value="Unplaced"/>
</dbReference>
<evidence type="ECO:0000313" key="10">
    <source>
        <dbReference type="Proteomes" id="UP000596660"/>
    </source>
</evidence>
<protein>
    <recommendedName>
        <fullName evidence="8">AP2/ERF domain-containing protein</fullName>
    </recommendedName>
</protein>
<evidence type="ECO:0000313" key="9">
    <source>
        <dbReference type="EnsemblPlants" id="AUR62005466-RA:cds"/>
    </source>
</evidence>
<dbReference type="EnsemblPlants" id="AUR62005466-RA">
    <property type="protein sequence ID" value="AUR62005466-RA:cds"/>
    <property type="gene ID" value="AUR62005466"/>
</dbReference>
<reference evidence="9" key="1">
    <citation type="journal article" date="2017" name="Nature">
        <title>The genome of Chenopodium quinoa.</title>
        <authorList>
            <person name="Jarvis D.E."/>
            <person name="Ho Y.S."/>
            <person name="Lightfoot D.J."/>
            <person name="Schmoeckel S.M."/>
            <person name="Li B."/>
            <person name="Borm T.J.A."/>
            <person name="Ohyanagi H."/>
            <person name="Mineta K."/>
            <person name="Michell C.T."/>
            <person name="Saber N."/>
            <person name="Kharbatia N.M."/>
            <person name="Rupper R.R."/>
            <person name="Sharp A.R."/>
            <person name="Dally N."/>
            <person name="Boughton B.A."/>
            <person name="Woo Y.H."/>
            <person name="Gao G."/>
            <person name="Schijlen E.G.W.M."/>
            <person name="Guo X."/>
            <person name="Momin A.A."/>
            <person name="Negrao S."/>
            <person name="Al-Babili S."/>
            <person name="Gehring C."/>
            <person name="Roessner U."/>
            <person name="Jung C."/>
            <person name="Murphy K."/>
            <person name="Arold S.T."/>
            <person name="Gojobori T."/>
            <person name="van der Linden C.G."/>
            <person name="van Loo E.N."/>
            <person name="Jellen E.N."/>
            <person name="Maughan P.J."/>
            <person name="Tester M."/>
        </authorList>
    </citation>
    <scope>NUCLEOTIDE SEQUENCE [LARGE SCALE GENOMIC DNA]</scope>
    <source>
        <strain evidence="9">cv. PI 614886</strain>
    </source>
</reference>
<feature type="domain" description="AP2/ERF" evidence="8">
    <location>
        <begin position="15"/>
        <end position="84"/>
    </location>
</feature>
<dbReference type="OMA" id="FQYNELY"/>
<feature type="region of interest" description="Disordered" evidence="7">
    <location>
        <begin position="218"/>
        <end position="245"/>
    </location>
</feature>
<evidence type="ECO:0000256" key="1">
    <source>
        <dbReference type="ARBA" id="ARBA00004123"/>
    </source>
</evidence>
<evidence type="ECO:0000256" key="3">
    <source>
        <dbReference type="ARBA" id="ARBA00023015"/>
    </source>
</evidence>
<keyword evidence="5" id="KW-0804">Transcription</keyword>
<comment type="subcellular location">
    <subcellularLocation>
        <location evidence="1">Nucleus</location>
    </subcellularLocation>
</comment>
<dbReference type="GO" id="GO:0003700">
    <property type="term" value="F:DNA-binding transcription factor activity"/>
    <property type="evidence" value="ECO:0007669"/>
    <property type="project" value="InterPro"/>
</dbReference>
<keyword evidence="4" id="KW-0238">DNA-binding</keyword>
<proteinExistence type="predicted"/>
<feature type="compositionally biased region" description="Low complexity" evidence="7">
    <location>
        <begin position="107"/>
        <end position="131"/>
    </location>
</feature>
<reference evidence="9" key="2">
    <citation type="submission" date="2021-03" db="UniProtKB">
        <authorList>
            <consortium name="EnsemblPlants"/>
        </authorList>
    </citation>
    <scope>IDENTIFICATION</scope>
</reference>
<evidence type="ECO:0000256" key="7">
    <source>
        <dbReference type="SAM" id="MobiDB-lite"/>
    </source>
</evidence>
<dbReference type="InterPro" id="IPR001471">
    <property type="entry name" value="AP2/ERF_dom"/>
</dbReference>